<dbReference type="PANTHER" id="PTHR33653:SF1">
    <property type="entry name" value="RIBONUCLEASE VAPC2"/>
    <property type="match status" value="1"/>
</dbReference>
<keyword evidence="2 8" id="KW-1277">Toxin-antitoxin system</keyword>
<name>A0A366F5D2_9HYPH</name>
<feature type="binding site" evidence="8">
    <location>
        <position position="108"/>
    </location>
    <ligand>
        <name>Mg(2+)</name>
        <dbReference type="ChEBI" id="CHEBI:18420"/>
    </ligand>
</feature>
<reference evidence="10 11" key="1">
    <citation type="submission" date="2018-06" db="EMBL/GenBank/DDBJ databases">
        <title>Genomic Encyclopedia of Type Strains, Phase IV (KMG-IV): sequencing the most valuable type-strain genomes for metagenomic binning, comparative biology and taxonomic classification.</title>
        <authorList>
            <person name="Goeker M."/>
        </authorList>
    </citation>
    <scope>NUCLEOTIDE SEQUENCE [LARGE SCALE GENOMIC DNA]</scope>
    <source>
        <strain evidence="10 11">DSM 24875</strain>
    </source>
</reference>
<evidence type="ECO:0000256" key="5">
    <source>
        <dbReference type="ARBA" id="ARBA00022801"/>
    </source>
</evidence>
<keyword evidence="3 8" id="KW-0540">Nuclease</keyword>
<evidence type="ECO:0000313" key="10">
    <source>
        <dbReference type="EMBL" id="RBP09170.1"/>
    </source>
</evidence>
<dbReference type="RefSeq" id="WP_113890789.1">
    <property type="nucleotide sequence ID" value="NZ_QNRK01000022.1"/>
</dbReference>
<dbReference type="GO" id="GO:0000287">
    <property type="term" value="F:magnesium ion binding"/>
    <property type="evidence" value="ECO:0007669"/>
    <property type="project" value="UniProtKB-UniRule"/>
</dbReference>
<keyword evidence="11" id="KW-1185">Reference proteome</keyword>
<dbReference type="EC" id="3.1.-.-" evidence="8"/>
<dbReference type="InterPro" id="IPR050556">
    <property type="entry name" value="Type_II_TA_system_RNase"/>
</dbReference>
<protein>
    <recommendedName>
        <fullName evidence="8">Ribonuclease VapC</fullName>
        <shortName evidence="8">RNase VapC</shortName>
        <ecNumber evidence="8">3.1.-.-</ecNumber>
    </recommendedName>
    <alternativeName>
        <fullName evidence="8">Toxin VapC</fullName>
    </alternativeName>
</protein>
<evidence type="ECO:0000256" key="2">
    <source>
        <dbReference type="ARBA" id="ARBA00022649"/>
    </source>
</evidence>
<accession>A0A366F5D2</accession>
<evidence type="ECO:0000313" key="11">
    <source>
        <dbReference type="Proteomes" id="UP000253529"/>
    </source>
</evidence>
<evidence type="ECO:0000259" key="9">
    <source>
        <dbReference type="Pfam" id="PF01850"/>
    </source>
</evidence>
<feature type="binding site" evidence="8">
    <location>
        <position position="7"/>
    </location>
    <ligand>
        <name>Mg(2+)</name>
        <dbReference type="ChEBI" id="CHEBI:18420"/>
    </ligand>
</feature>
<evidence type="ECO:0000256" key="4">
    <source>
        <dbReference type="ARBA" id="ARBA00022723"/>
    </source>
</evidence>
<keyword evidence="6 8" id="KW-0460">Magnesium</keyword>
<dbReference type="HAMAP" id="MF_00265">
    <property type="entry name" value="VapC_Nob1"/>
    <property type="match status" value="1"/>
</dbReference>
<dbReference type="Gene3D" id="3.40.50.1010">
    <property type="entry name" value="5'-nuclease"/>
    <property type="match status" value="1"/>
</dbReference>
<keyword evidence="8" id="KW-0800">Toxin</keyword>
<dbReference type="Proteomes" id="UP000253529">
    <property type="component" value="Unassembled WGS sequence"/>
</dbReference>
<gene>
    <name evidence="8" type="primary">vapC</name>
    <name evidence="10" type="ORF">DFR50_1227</name>
</gene>
<feature type="domain" description="PIN" evidence="9">
    <location>
        <begin position="5"/>
        <end position="134"/>
    </location>
</feature>
<evidence type="ECO:0000256" key="7">
    <source>
        <dbReference type="ARBA" id="ARBA00038093"/>
    </source>
</evidence>
<dbReference type="GO" id="GO:0016787">
    <property type="term" value="F:hydrolase activity"/>
    <property type="evidence" value="ECO:0007669"/>
    <property type="project" value="UniProtKB-KW"/>
</dbReference>
<dbReference type="InterPro" id="IPR002716">
    <property type="entry name" value="PIN_dom"/>
</dbReference>
<proteinExistence type="inferred from homology"/>
<dbReference type="Pfam" id="PF01850">
    <property type="entry name" value="PIN"/>
    <property type="match status" value="1"/>
</dbReference>
<dbReference type="InterPro" id="IPR022907">
    <property type="entry name" value="VapC_family"/>
</dbReference>
<dbReference type="OrthoDB" id="5458135at2"/>
<dbReference type="InterPro" id="IPR029060">
    <property type="entry name" value="PIN-like_dom_sf"/>
</dbReference>
<dbReference type="AlphaFoldDB" id="A0A366F5D2"/>
<comment type="caution">
    <text evidence="10">The sequence shown here is derived from an EMBL/GenBank/DDBJ whole genome shotgun (WGS) entry which is preliminary data.</text>
</comment>
<dbReference type="GO" id="GO:0004540">
    <property type="term" value="F:RNA nuclease activity"/>
    <property type="evidence" value="ECO:0007669"/>
    <property type="project" value="InterPro"/>
</dbReference>
<comment type="similarity">
    <text evidence="7 8">Belongs to the PINc/VapC protein family.</text>
</comment>
<evidence type="ECO:0000256" key="8">
    <source>
        <dbReference type="HAMAP-Rule" id="MF_00265"/>
    </source>
</evidence>
<dbReference type="SUPFAM" id="SSF88723">
    <property type="entry name" value="PIN domain-like"/>
    <property type="match status" value="1"/>
</dbReference>
<comment type="function">
    <text evidence="8">Toxic component of a toxin-antitoxin (TA) system. An RNase.</text>
</comment>
<keyword evidence="4 8" id="KW-0479">Metal-binding</keyword>
<comment type="cofactor">
    <cofactor evidence="1 8">
        <name>Mg(2+)</name>
        <dbReference type="ChEBI" id="CHEBI:18420"/>
    </cofactor>
</comment>
<evidence type="ECO:0000256" key="1">
    <source>
        <dbReference type="ARBA" id="ARBA00001946"/>
    </source>
</evidence>
<evidence type="ECO:0000256" key="3">
    <source>
        <dbReference type="ARBA" id="ARBA00022722"/>
    </source>
</evidence>
<keyword evidence="5 8" id="KW-0378">Hydrolase</keyword>
<evidence type="ECO:0000256" key="6">
    <source>
        <dbReference type="ARBA" id="ARBA00022842"/>
    </source>
</evidence>
<organism evidence="10 11">
    <name type="scientific">Roseiarcus fermentans</name>
    <dbReference type="NCBI Taxonomy" id="1473586"/>
    <lineage>
        <taxon>Bacteria</taxon>
        <taxon>Pseudomonadati</taxon>
        <taxon>Pseudomonadota</taxon>
        <taxon>Alphaproteobacteria</taxon>
        <taxon>Hyphomicrobiales</taxon>
        <taxon>Roseiarcaceae</taxon>
        <taxon>Roseiarcus</taxon>
    </lineage>
</organism>
<dbReference type="EMBL" id="QNRK01000022">
    <property type="protein sequence ID" value="RBP09170.1"/>
    <property type="molecule type" value="Genomic_DNA"/>
</dbReference>
<dbReference type="GO" id="GO:0090729">
    <property type="term" value="F:toxin activity"/>
    <property type="evidence" value="ECO:0007669"/>
    <property type="project" value="UniProtKB-KW"/>
</dbReference>
<dbReference type="PANTHER" id="PTHR33653">
    <property type="entry name" value="RIBONUCLEASE VAPC2"/>
    <property type="match status" value="1"/>
</dbReference>
<sequence length="143" mass="15381">MTRFVLDTNVISNVVKPEPSQALLDWWAGRRDEDLFIASLTVAEIRLGILQKPSGRKRDALEAWFSGPEGPQALFAGRILAFDDKAGLIWARLMADGAAAGRPRSALDMIIGAVALANDCVVATDNEKDFAGLAFVNPVRGAT</sequence>